<evidence type="ECO:0000313" key="11">
    <source>
        <dbReference type="Proteomes" id="UP000245369"/>
    </source>
</evidence>
<dbReference type="SUPFAM" id="SSF56796">
    <property type="entry name" value="Dehydroquinate synthase-like"/>
    <property type="match status" value="1"/>
</dbReference>
<dbReference type="InterPro" id="IPR016205">
    <property type="entry name" value="Glycerol_DH"/>
</dbReference>
<evidence type="ECO:0000256" key="7">
    <source>
        <dbReference type="ARBA" id="ARBA00040132"/>
    </source>
</evidence>
<keyword evidence="11" id="KW-1185">Reference proteome</keyword>
<evidence type="ECO:0000256" key="1">
    <source>
        <dbReference type="ARBA" id="ARBA00007358"/>
    </source>
</evidence>
<dbReference type="PANTHER" id="PTHR43616:SF5">
    <property type="entry name" value="GLYCEROL DEHYDROGENASE 1"/>
    <property type="match status" value="1"/>
</dbReference>
<dbReference type="Gene3D" id="1.20.1090.10">
    <property type="entry name" value="Dehydroquinate synthase-like - alpha domain"/>
    <property type="match status" value="1"/>
</dbReference>
<comment type="similarity">
    <text evidence="1">Belongs to the iron-containing alcohol dehydrogenase family.</text>
</comment>
<proteinExistence type="inferred from homology"/>
<dbReference type="Gene3D" id="3.40.50.1970">
    <property type="match status" value="1"/>
</dbReference>
<sequence>MTEHLIRLSPAEYINQVGILKKLPEIIKQHGYQNPVVLTDTTVREIIPDYLPDNFLDNYPLSLFSGNATKKEIKRLTGLLKGYDLILAFGGGQLMDTAKVVADNLRIALINIPTLPSNCAALTTKSILYSEQGHEMIGAHRQSQAVTMVLLEPKLLQNAPEPYVLSGIGDTLAKFYEIRLRLTDDKLDLVTAAISRQYLDICRDEILKVGDYRELDRTQLINFLDTIFLIAASVDGLANLDGRSVLAHAFYNAYMKYQTGKKKTHGEVVALGNLFQLHLEGNQVELLKELEDYHQRIGLPLTIKDIYLDSQYLEDMANYIAQPDNIRVQTIFPNINSQEILSALEKLEI</sequence>
<dbReference type="PIRSF" id="PIRSF000112">
    <property type="entry name" value="Glycerol_dehydrogenase"/>
    <property type="match status" value="1"/>
</dbReference>
<comment type="pathway">
    <text evidence="5">Polyol metabolism; glycerol fermentation; glycerone phosphate from glycerol (oxidative route): step 1/2.</text>
</comment>
<reference evidence="10 11" key="1">
    <citation type="submission" date="2018-05" db="EMBL/GenBank/DDBJ databases">
        <title>Complete genome sequences of Streptococcus sobrinus.</title>
        <authorList>
            <person name="Sales M."/>
            <person name="Jensen P.A."/>
        </authorList>
    </citation>
    <scope>NUCLEOTIDE SEQUENCE [LARGE SCALE GENOMIC DNA]</scope>
    <source>
        <strain evidence="10 11">SL1</strain>
    </source>
</reference>
<dbReference type="PROSITE" id="PS00913">
    <property type="entry name" value="ADH_IRON_1"/>
    <property type="match status" value="1"/>
</dbReference>
<accession>A0ABN5LI54</accession>
<protein>
    <recommendedName>
        <fullName evidence="7">Glycerol dehydrogenase</fullName>
        <ecNumber evidence="6">1.1.1.6</ecNumber>
    </recommendedName>
</protein>
<evidence type="ECO:0000256" key="3">
    <source>
        <dbReference type="ARBA" id="ARBA00023002"/>
    </source>
</evidence>
<dbReference type="RefSeq" id="WP_002959469.1">
    <property type="nucleotide sequence ID" value="NZ_CP029490.1"/>
</dbReference>
<dbReference type="EMBL" id="CP029490">
    <property type="protein sequence ID" value="AWN20396.1"/>
    <property type="molecule type" value="Genomic_DNA"/>
</dbReference>
<dbReference type="GeneID" id="93923510"/>
<dbReference type="Proteomes" id="UP000245369">
    <property type="component" value="Chromosome"/>
</dbReference>
<keyword evidence="3" id="KW-0560">Oxidoreductase</keyword>
<feature type="domain" description="Alcohol dehydrogenase iron-type/glycerol dehydrogenase GldA" evidence="9">
    <location>
        <begin position="10"/>
        <end position="150"/>
    </location>
</feature>
<name>A0ABN5LI54_9STRE</name>
<dbReference type="PANTHER" id="PTHR43616">
    <property type="entry name" value="GLYCEROL DEHYDROGENASE"/>
    <property type="match status" value="1"/>
</dbReference>
<evidence type="ECO:0000256" key="5">
    <source>
        <dbReference type="ARBA" id="ARBA00037918"/>
    </source>
</evidence>
<evidence type="ECO:0000256" key="6">
    <source>
        <dbReference type="ARBA" id="ARBA00039147"/>
    </source>
</evidence>
<dbReference type="CDD" id="cd08172">
    <property type="entry name" value="GlyDH-like"/>
    <property type="match status" value="1"/>
</dbReference>
<organism evidence="10 11">
    <name type="scientific">Streptococcus sobrinus</name>
    <dbReference type="NCBI Taxonomy" id="1310"/>
    <lineage>
        <taxon>Bacteria</taxon>
        <taxon>Bacillati</taxon>
        <taxon>Bacillota</taxon>
        <taxon>Bacilli</taxon>
        <taxon>Lactobacillales</taxon>
        <taxon>Streptococcaceae</taxon>
        <taxon>Streptococcus</taxon>
    </lineage>
</organism>
<evidence type="ECO:0000256" key="4">
    <source>
        <dbReference type="ARBA" id="ARBA00023027"/>
    </source>
</evidence>
<dbReference type="Pfam" id="PF00465">
    <property type="entry name" value="Fe-ADH"/>
    <property type="match status" value="1"/>
</dbReference>
<dbReference type="InterPro" id="IPR001670">
    <property type="entry name" value="ADH_Fe/GldA"/>
</dbReference>
<evidence type="ECO:0000256" key="8">
    <source>
        <dbReference type="ARBA" id="ARBA00049006"/>
    </source>
</evidence>
<gene>
    <name evidence="10" type="ORF">DK182_03135</name>
</gene>
<comment type="catalytic activity">
    <reaction evidence="8">
        <text>glycerol + NAD(+) = dihydroxyacetone + NADH + H(+)</text>
        <dbReference type="Rhea" id="RHEA:13769"/>
        <dbReference type="ChEBI" id="CHEBI:15378"/>
        <dbReference type="ChEBI" id="CHEBI:16016"/>
        <dbReference type="ChEBI" id="CHEBI:17754"/>
        <dbReference type="ChEBI" id="CHEBI:57540"/>
        <dbReference type="ChEBI" id="CHEBI:57945"/>
        <dbReference type="EC" id="1.1.1.6"/>
    </reaction>
</comment>
<dbReference type="InterPro" id="IPR018211">
    <property type="entry name" value="ADH_Fe_CS"/>
</dbReference>
<evidence type="ECO:0000256" key="2">
    <source>
        <dbReference type="ARBA" id="ARBA00022723"/>
    </source>
</evidence>
<evidence type="ECO:0000313" key="10">
    <source>
        <dbReference type="EMBL" id="AWN20396.1"/>
    </source>
</evidence>
<keyword evidence="2" id="KW-0479">Metal-binding</keyword>
<dbReference type="EC" id="1.1.1.6" evidence="6"/>
<evidence type="ECO:0000259" key="9">
    <source>
        <dbReference type="Pfam" id="PF00465"/>
    </source>
</evidence>
<keyword evidence="4" id="KW-0520">NAD</keyword>